<dbReference type="Proteomes" id="UP000192360">
    <property type="component" value="Unassembled WGS sequence"/>
</dbReference>
<keyword evidence="3" id="KW-0121">Carboxypeptidase</keyword>
<feature type="chain" id="PRO_5012348246" evidence="1">
    <location>
        <begin position="24"/>
        <end position="502"/>
    </location>
</feature>
<dbReference type="SUPFAM" id="SSF53187">
    <property type="entry name" value="Zn-dependent exopeptidases"/>
    <property type="match status" value="1"/>
</dbReference>
<organism evidence="3 4">
    <name type="scientific">Cellulophaga tyrosinoxydans</name>
    <dbReference type="NCBI Taxonomy" id="504486"/>
    <lineage>
        <taxon>Bacteria</taxon>
        <taxon>Pseudomonadati</taxon>
        <taxon>Bacteroidota</taxon>
        <taxon>Flavobacteriia</taxon>
        <taxon>Flavobacteriales</taxon>
        <taxon>Flavobacteriaceae</taxon>
        <taxon>Cellulophaga</taxon>
    </lineage>
</organism>
<dbReference type="AlphaFoldDB" id="A0A1W2BKS0"/>
<sequence>MKIIITLLALVLFSTASCQQVSAENKVESNTHTDNDITSALYDSYSKYQEKTIKKRRIKHNQIQPLINKYKSKKGYTVKKVGSSIEGKSISLISVGTGPTSVFLWSQMHGDEPTATQAIFDILNFLDSDDFVAEKKEILSNLTIHFLPMLNPDGAEIFTRRNALGIDINRDALALQSPEGQILKKVRDSLDADFGFNLHDQSTYYNAERTEKPATISYLAPAYNYEKDINDVRGNAMKIIVFMNKIIQKYAPGQVGRYNDDFEPRAFGDNIQKWGTSAILIESGGFSNDPEKQEIRKLNYVSILSAIYTISKGNYANIPLEDYEKIPENDRKLFDLKITNANYDLLGKQYKLDIGIHQIEVDNKEHSNFWYHSRVVDQGDLSTFYGYETFDATGYTINPGKVYTKVLNSTMELSKLDIPDLLKQGVLYVPFAAIPSTLTTSPVPLNIVSTKFKAPSSIRLNVGVNPSFLLVKNGVIEYAVVNGFLLNAKTGEGIFKNAMVIK</sequence>
<dbReference type="GO" id="GO:0004181">
    <property type="term" value="F:metallocarboxypeptidase activity"/>
    <property type="evidence" value="ECO:0007669"/>
    <property type="project" value="InterPro"/>
</dbReference>
<dbReference type="Gene3D" id="3.40.630.10">
    <property type="entry name" value="Zn peptidases"/>
    <property type="match status" value="1"/>
</dbReference>
<dbReference type="OrthoDB" id="1119199at2"/>
<dbReference type="GO" id="GO:0008270">
    <property type="term" value="F:zinc ion binding"/>
    <property type="evidence" value="ECO:0007669"/>
    <property type="project" value="InterPro"/>
</dbReference>
<proteinExistence type="predicted"/>
<keyword evidence="3" id="KW-0378">Hydrolase</keyword>
<evidence type="ECO:0000256" key="1">
    <source>
        <dbReference type="SAM" id="SignalP"/>
    </source>
</evidence>
<dbReference type="CDD" id="cd06239">
    <property type="entry name" value="M14-like"/>
    <property type="match status" value="1"/>
</dbReference>
<evidence type="ECO:0000259" key="2">
    <source>
        <dbReference type="Pfam" id="PF00246"/>
    </source>
</evidence>
<evidence type="ECO:0000313" key="3">
    <source>
        <dbReference type="EMBL" id="SMC73481.1"/>
    </source>
</evidence>
<accession>A0A1W2BKS0</accession>
<dbReference type="RefSeq" id="WP_084061807.1">
    <property type="nucleotide sequence ID" value="NZ_FWXO01000004.1"/>
</dbReference>
<dbReference type="GO" id="GO:0006508">
    <property type="term" value="P:proteolysis"/>
    <property type="evidence" value="ECO:0007669"/>
    <property type="project" value="InterPro"/>
</dbReference>
<feature type="domain" description="Peptidase M14" evidence="2">
    <location>
        <begin position="77"/>
        <end position="171"/>
    </location>
</feature>
<keyword evidence="1" id="KW-0732">Signal</keyword>
<dbReference type="PROSITE" id="PS51257">
    <property type="entry name" value="PROKAR_LIPOPROTEIN"/>
    <property type="match status" value="1"/>
</dbReference>
<gene>
    <name evidence="3" type="ORF">SAMN05660703_2484</name>
</gene>
<dbReference type="Pfam" id="PF00246">
    <property type="entry name" value="Peptidase_M14"/>
    <property type="match status" value="1"/>
</dbReference>
<keyword evidence="3" id="KW-0645">Protease</keyword>
<reference evidence="3 4" key="1">
    <citation type="submission" date="2017-04" db="EMBL/GenBank/DDBJ databases">
        <authorList>
            <person name="Afonso C.L."/>
            <person name="Miller P.J."/>
            <person name="Scott M.A."/>
            <person name="Spackman E."/>
            <person name="Goraichik I."/>
            <person name="Dimitrov K.M."/>
            <person name="Suarez D.L."/>
            <person name="Swayne D.E."/>
        </authorList>
    </citation>
    <scope>NUCLEOTIDE SEQUENCE [LARGE SCALE GENOMIC DNA]</scope>
    <source>
        <strain evidence="3 4">DSM 21164</strain>
    </source>
</reference>
<keyword evidence="4" id="KW-1185">Reference proteome</keyword>
<protein>
    <submittedName>
        <fullName evidence="3">Zinc carboxypeptidase</fullName>
    </submittedName>
</protein>
<name>A0A1W2BKS0_9FLAO</name>
<dbReference type="STRING" id="504486.SAMN05660703_2484"/>
<dbReference type="EMBL" id="FWXO01000004">
    <property type="protein sequence ID" value="SMC73481.1"/>
    <property type="molecule type" value="Genomic_DNA"/>
</dbReference>
<dbReference type="InterPro" id="IPR000834">
    <property type="entry name" value="Peptidase_M14"/>
</dbReference>
<evidence type="ECO:0000313" key="4">
    <source>
        <dbReference type="Proteomes" id="UP000192360"/>
    </source>
</evidence>
<feature type="signal peptide" evidence="1">
    <location>
        <begin position="1"/>
        <end position="23"/>
    </location>
</feature>